<dbReference type="KEGG" id="cprv:CYPRO_3221"/>
<accession>A0A345UPQ2</accession>
<sequence>MPLKALPCCHFYRAKITPDLPLSAGSGFLWQKIASQKHKFTIQIQHAQNAIIAKSRRIDGKPLYPRQQKAQHRPFPLTPAHELLELFFIWGKLREHHGQLGQVTGSQIYGKCVAFWFDVTSNFSKPNPISLQKTANQEPGLPESNFILALTVLFHPNTRYRKNRRIS</sequence>
<organism evidence="1 2">
    <name type="scientific">Cyclonatronum proteinivorum</name>
    <dbReference type="NCBI Taxonomy" id="1457365"/>
    <lineage>
        <taxon>Bacteria</taxon>
        <taxon>Pseudomonadati</taxon>
        <taxon>Balneolota</taxon>
        <taxon>Balneolia</taxon>
        <taxon>Balneolales</taxon>
        <taxon>Cyclonatronaceae</taxon>
        <taxon>Cyclonatronum</taxon>
    </lineage>
</organism>
<dbReference type="EMBL" id="CP027806">
    <property type="protein sequence ID" value="AXJ02454.1"/>
    <property type="molecule type" value="Genomic_DNA"/>
</dbReference>
<proteinExistence type="predicted"/>
<keyword evidence="2" id="KW-1185">Reference proteome</keyword>
<evidence type="ECO:0000313" key="2">
    <source>
        <dbReference type="Proteomes" id="UP000254808"/>
    </source>
</evidence>
<reference evidence="1 2" key="1">
    <citation type="submission" date="2018-03" db="EMBL/GenBank/DDBJ databases">
        <title>Phenotypic and genomic properties of Cyclonatronum proteinivorum gen. nov., sp. nov., a haloalkaliphilic bacteroidete from soda lakes possessing Na+-translocating rhodopsin.</title>
        <authorList>
            <person name="Toshchakov S.V."/>
            <person name="Korzhenkov A."/>
            <person name="Samarov N.I."/>
            <person name="Kublanov I.V."/>
            <person name="Muntyan M.S."/>
            <person name="Sorokin D.Y."/>
        </authorList>
    </citation>
    <scope>NUCLEOTIDE SEQUENCE [LARGE SCALE GENOMIC DNA]</scope>
    <source>
        <strain evidence="1 2">Omega</strain>
    </source>
</reference>
<dbReference type="Proteomes" id="UP000254808">
    <property type="component" value="Chromosome"/>
</dbReference>
<dbReference type="AlphaFoldDB" id="A0A345UPQ2"/>
<gene>
    <name evidence="1" type="ORF">CYPRO_3221</name>
</gene>
<protein>
    <submittedName>
        <fullName evidence="1">Uncharacterized protein</fullName>
    </submittedName>
</protein>
<name>A0A345UPQ2_9BACT</name>
<evidence type="ECO:0000313" key="1">
    <source>
        <dbReference type="EMBL" id="AXJ02454.1"/>
    </source>
</evidence>